<dbReference type="GO" id="GO:0016117">
    <property type="term" value="P:carotenoid biosynthetic process"/>
    <property type="evidence" value="ECO:0007669"/>
    <property type="project" value="UniProtKB-KW"/>
</dbReference>
<dbReference type="OrthoDB" id="537501at2"/>
<dbReference type="SUPFAM" id="SSF51905">
    <property type="entry name" value="FAD/NAD(P)-binding domain"/>
    <property type="match status" value="1"/>
</dbReference>
<evidence type="ECO:0000256" key="3">
    <source>
        <dbReference type="ARBA" id="ARBA00023027"/>
    </source>
</evidence>
<dbReference type="GO" id="GO:0016705">
    <property type="term" value="F:oxidoreductase activity, acting on paired donors, with incorporation or reduction of molecular oxygen"/>
    <property type="evidence" value="ECO:0007669"/>
    <property type="project" value="InterPro"/>
</dbReference>
<evidence type="ECO:0000313" key="4">
    <source>
        <dbReference type="EMBL" id="TCP53661.1"/>
    </source>
</evidence>
<dbReference type="Gene3D" id="3.50.50.60">
    <property type="entry name" value="FAD/NAD(P)-binding domain"/>
    <property type="match status" value="1"/>
</dbReference>
<dbReference type="Pfam" id="PF05834">
    <property type="entry name" value="Lycopene_cycl"/>
    <property type="match status" value="1"/>
</dbReference>
<evidence type="ECO:0000256" key="1">
    <source>
        <dbReference type="ARBA" id="ARBA00006599"/>
    </source>
</evidence>
<keyword evidence="2" id="KW-0125">Carotenoid biosynthesis</keyword>
<evidence type="ECO:0000313" key="5">
    <source>
        <dbReference type="Proteomes" id="UP000294911"/>
    </source>
</evidence>
<keyword evidence="5" id="KW-1185">Reference proteome</keyword>
<dbReference type="PANTHER" id="PTHR39757:SF5">
    <property type="entry name" value="OS02G0190600 PROTEIN"/>
    <property type="match status" value="1"/>
</dbReference>
<dbReference type="PANTHER" id="PTHR39757">
    <property type="match status" value="1"/>
</dbReference>
<organism evidence="4 5">
    <name type="scientific">Tamaricihabitans halophyticus</name>
    <dbReference type="NCBI Taxonomy" id="1262583"/>
    <lineage>
        <taxon>Bacteria</taxon>
        <taxon>Bacillati</taxon>
        <taxon>Actinomycetota</taxon>
        <taxon>Actinomycetes</taxon>
        <taxon>Pseudonocardiales</taxon>
        <taxon>Pseudonocardiaceae</taxon>
        <taxon>Tamaricihabitans</taxon>
    </lineage>
</organism>
<reference evidence="4 5" key="1">
    <citation type="submission" date="2019-03" db="EMBL/GenBank/DDBJ databases">
        <title>Genomic Encyclopedia of Type Strains, Phase IV (KMG-IV): sequencing the most valuable type-strain genomes for metagenomic binning, comparative biology and taxonomic classification.</title>
        <authorList>
            <person name="Goeker M."/>
        </authorList>
    </citation>
    <scope>NUCLEOTIDE SEQUENCE [LARGE SCALE GENOMIC DNA]</scope>
    <source>
        <strain evidence="4 5">DSM 45765</strain>
    </source>
</reference>
<comment type="similarity">
    <text evidence="1">Belongs to the lycopene cyclase family.</text>
</comment>
<dbReference type="EMBL" id="SLXQ01000004">
    <property type="protein sequence ID" value="TCP53661.1"/>
    <property type="molecule type" value="Genomic_DNA"/>
</dbReference>
<gene>
    <name evidence="4" type="ORF">EV191_104230</name>
</gene>
<accession>A0A4R2R2E3</accession>
<dbReference type="PRINTS" id="PR00420">
    <property type="entry name" value="RNGMNOXGNASE"/>
</dbReference>
<sequence length="391" mass="41127">MFDVVVAGAGPTGWALASHCARYGLRVAVLDPAPERRWPATYGGWADELEFLPGSTIAARPSQTRVITRANQRVDRDYLILRNAGLARWLREDTVERISASASGVRTGPHGVTIELAGGRQLASAVAVDATGYARALSGGPVRGARTEQTAFGLVFPEAVVAELVEPGSAVLMDWRPAPNATGGTASFCYGVPVGTGQVLVEETSLAKRPALPYQPLRERLAARLATAGVRTAQALRTERVRIPLDLPLPRGPVLGFGVAAGLVHPATGYGLASALQLAEPVAAAIAGGLPNPAAANSAAGAVLWPNRARSVHALRRYGLRALRRMSGAELAVFFEVFFGMDQPTQRAYLSGRDDLLGTLAAMRAIYADSPSALRRRLSGGMLPMISRAAG</sequence>
<dbReference type="AlphaFoldDB" id="A0A4R2R2E3"/>
<keyword evidence="3" id="KW-0520">NAD</keyword>
<dbReference type="NCBIfam" id="TIGR01790">
    <property type="entry name" value="carotene-cycl"/>
    <property type="match status" value="1"/>
</dbReference>
<evidence type="ECO:0000256" key="2">
    <source>
        <dbReference type="ARBA" id="ARBA00022746"/>
    </source>
</evidence>
<name>A0A4R2R2E3_9PSEU</name>
<dbReference type="RefSeq" id="WP_132877367.1">
    <property type="nucleotide sequence ID" value="NZ_SLXQ01000004.1"/>
</dbReference>
<dbReference type="InterPro" id="IPR036188">
    <property type="entry name" value="FAD/NAD-bd_sf"/>
</dbReference>
<dbReference type="Proteomes" id="UP000294911">
    <property type="component" value="Unassembled WGS sequence"/>
</dbReference>
<dbReference type="GO" id="GO:0016860">
    <property type="term" value="F:intramolecular oxidoreductase activity"/>
    <property type="evidence" value="ECO:0007669"/>
    <property type="project" value="UniProtKB-ARBA"/>
</dbReference>
<proteinExistence type="inferred from homology"/>
<comment type="caution">
    <text evidence="4">The sequence shown here is derived from an EMBL/GenBank/DDBJ whole genome shotgun (WGS) entry which is preliminary data.</text>
</comment>
<protein>
    <submittedName>
        <fullName evidence="4">Lycopene cyclase (CrtL-type)</fullName>
    </submittedName>
</protein>
<dbReference type="InterPro" id="IPR010108">
    <property type="entry name" value="Lycopene_cyclase_b/e"/>
</dbReference>